<dbReference type="UniPathway" id="UPA00917"/>
<reference evidence="5" key="1">
    <citation type="submission" date="2015-03" db="EMBL/GenBank/DDBJ databases">
        <title>Draft genome sequence of Mizugakiibacter sediminis skMP5.</title>
        <authorList>
            <person name="Watanabe T."/>
            <person name="Kojima H."/>
            <person name="Fukui M."/>
        </authorList>
    </citation>
    <scope>NUCLEOTIDE SEQUENCE</scope>
    <source>
        <strain evidence="5">SkMP5</strain>
    </source>
</reference>
<dbReference type="InterPro" id="IPR010123">
    <property type="entry name" value="PHA_synth_III_E"/>
</dbReference>
<dbReference type="Pfam" id="PF09712">
    <property type="entry name" value="PHA_synth_III_E"/>
    <property type="match status" value="1"/>
</dbReference>
<name>A0A0K8QNY8_9GAMM</name>
<evidence type="ECO:0000313" key="7">
    <source>
        <dbReference type="Proteomes" id="UP000253740"/>
    </source>
</evidence>
<evidence type="ECO:0000256" key="1">
    <source>
        <dbReference type="ARBA" id="ARBA00004683"/>
    </source>
</evidence>
<accession>A0A0K8QNY8</accession>
<dbReference type="OrthoDB" id="6115526at2"/>
<feature type="region of interest" description="Disordered" evidence="4">
    <location>
        <begin position="287"/>
        <end position="312"/>
    </location>
</feature>
<evidence type="ECO:0000256" key="3">
    <source>
        <dbReference type="ARBA" id="ARBA00022752"/>
    </source>
</evidence>
<keyword evidence="7" id="KW-1185">Reference proteome</keyword>
<dbReference type="AlphaFoldDB" id="A0A0K8QNY8"/>
<feature type="compositionally biased region" description="Low complexity" evidence="4">
    <location>
        <begin position="293"/>
        <end position="302"/>
    </location>
</feature>
<dbReference type="RefSeq" id="WP_062537192.1">
    <property type="nucleotide sequence ID" value="NZ_DF970218.1"/>
</dbReference>
<protein>
    <recommendedName>
        <fullName evidence="2">Poly(3-hydroxyalkanoate) polymerase subunit PhaE</fullName>
    </recommendedName>
</protein>
<dbReference type="NCBIfam" id="TIGR01834">
    <property type="entry name" value="PHA_synth_III_E"/>
    <property type="match status" value="1"/>
</dbReference>
<evidence type="ECO:0000313" key="5">
    <source>
        <dbReference type="EMBL" id="GAN44024.1"/>
    </source>
</evidence>
<dbReference type="GO" id="GO:0042619">
    <property type="term" value="P:poly-hydroxybutyrate biosynthetic process"/>
    <property type="evidence" value="ECO:0007669"/>
    <property type="project" value="UniProtKB-KW"/>
</dbReference>
<dbReference type="HOGENOM" id="CLU_803475_0_0_6"/>
<keyword evidence="3" id="KW-0583">PHB biosynthesis</keyword>
<evidence type="ECO:0000256" key="4">
    <source>
        <dbReference type="SAM" id="MobiDB-lite"/>
    </source>
</evidence>
<dbReference type="EMBL" id="DF952378">
    <property type="protein sequence ID" value="GAN44024.1"/>
    <property type="molecule type" value="Genomic_DNA"/>
</dbReference>
<dbReference type="EMBL" id="DF970218">
    <property type="protein sequence ID" value="GAP66594.1"/>
    <property type="molecule type" value="Genomic_DNA"/>
</dbReference>
<evidence type="ECO:0000256" key="2">
    <source>
        <dbReference type="ARBA" id="ARBA00019066"/>
    </source>
</evidence>
<proteinExistence type="predicted"/>
<dbReference type="STRING" id="1475481.GCA_000953855_01946"/>
<dbReference type="Proteomes" id="UP000253740">
    <property type="component" value="Unassembled WGS sequence"/>
</dbReference>
<evidence type="ECO:0000313" key="6">
    <source>
        <dbReference type="EMBL" id="GAP66594.1"/>
    </source>
</evidence>
<reference evidence="6" key="2">
    <citation type="submission" date="2015-08" db="EMBL/GenBank/DDBJ databases">
        <title>Complete DNA Sequence of Pseudomonas syringae pv. actinidiae, the Causal Agent of Kiwifruit Canker Disease.</title>
        <authorList>
            <person name="Rikkerink E.H.A."/>
            <person name="Fineran P.C."/>
        </authorList>
    </citation>
    <scope>NUCLEOTIDE SEQUENCE</scope>
    <source>
        <strain evidence="6">SkMP5</strain>
    </source>
</reference>
<comment type="pathway">
    <text evidence="1">Biopolymer metabolism; poly-(R)-3-hydroxybutanoate biosynthesis.</text>
</comment>
<sequence>MTGPDGGFFKDYEALARQSWDAWSEYLRSAAGADGNGGSATVEQILAGLKGYFAWLETVAAATAGPDAGAWRDGLANALGGAASLQQAFAGLDGAGAQGFEAMLQRLQEAAAPWRNELSSWLRTPAFGFAREHQERRQKLAQAWLDCQTQLGRYQALIARANRLGAERLEAKLVERTEPGRQVDSLRALYDLWVDAAEEAYAEIALSPEFGEVYGALVDAQMRARALLQRETEEVARQLGMPTRSEVNAIGRRLQEMRREWRRRSDGAIAEEVAALRAEVAELRARIGKAPGTRKTSAARAPSARKPKPRKS</sequence>
<organism evidence="6">
    <name type="scientific">Mizugakiibacter sediminis</name>
    <dbReference type="NCBI Taxonomy" id="1475481"/>
    <lineage>
        <taxon>Bacteria</taxon>
        <taxon>Pseudomonadati</taxon>
        <taxon>Pseudomonadota</taxon>
        <taxon>Gammaproteobacteria</taxon>
        <taxon>Lysobacterales</taxon>
        <taxon>Rhodanobacteraceae</taxon>
        <taxon>Mizugakiibacter</taxon>
    </lineage>
</organism>
<feature type="compositionally biased region" description="Basic residues" evidence="4">
    <location>
        <begin position="303"/>
        <end position="312"/>
    </location>
</feature>
<gene>
    <name evidence="5" type="ORF">MBSD_0541</name>
    <name evidence="6" type="ORF">MBSD_n1904</name>
</gene>